<gene>
    <name evidence="2" type="ORF">NW766_007359</name>
</gene>
<accession>A0A9W8PMZ6</accession>
<evidence type="ECO:0000313" key="3">
    <source>
        <dbReference type="Proteomes" id="UP001152130"/>
    </source>
</evidence>
<protein>
    <submittedName>
        <fullName evidence="2">Uncharacterized protein</fullName>
    </submittedName>
</protein>
<dbReference type="AlphaFoldDB" id="A0A9W8PMZ6"/>
<sequence length="88" mass="10077">MSYFTIPSQVYPHSYSNMPTEEQLRQMQEAGNNPEPVLLQTWLYEPKDITSSTDVWSSERAITQPRPKTSDTKPYKKKAEKNNAAKAA</sequence>
<evidence type="ECO:0000256" key="1">
    <source>
        <dbReference type="SAM" id="MobiDB-lite"/>
    </source>
</evidence>
<proteinExistence type="predicted"/>
<comment type="caution">
    <text evidence="2">The sequence shown here is derived from an EMBL/GenBank/DDBJ whole genome shotgun (WGS) entry which is preliminary data.</text>
</comment>
<evidence type="ECO:0000313" key="2">
    <source>
        <dbReference type="EMBL" id="KAJ4012058.1"/>
    </source>
</evidence>
<dbReference type="EMBL" id="JAPDHF010000010">
    <property type="protein sequence ID" value="KAJ4012058.1"/>
    <property type="molecule type" value="Genomic_DNA"/>
</dbReference>
<reference evidence="2" key="1">
    <citation type="submission" date="2022-10" db="EMBL/GenBank/DDBJ databases">
        <title>Fusarium specimens isolated from Avocado Roots.</title>
        <authorList>
            <person name="Stajich J."/>
            <person name="Roper C."/>
            <person name="Heimlech-Rivalta G."/>
        </authorList>
    </citation>
    <scope>NUCLEOTIDE SEQUENCE</scope>
    <source>
        <strain evidence="2">CF00143</strain>
    </source>
</reference>
<name>A0A9W8PMZ6_9HYPO</name>
<keyword evidence="3" id="KW-1185">Reference proteome</keyword>
<organism evidence="2 3">
    <name type="scientific">Fusarium irregulare</name>
    <dbReference type="NCBI Taxonomy" id="2494466"/>
    <lineage>
        <taxon>Eukaryota</taxon>
        <taxon>Fungi</taxon>
        <taxon>Dikarya</taxon>
        <taxon>Ascomycota</taxon>
        <taxon>Pezizomycotina</taxon>
        <taxon>Sordariomycetes</taxon>
        <taxon>Hypocreomycetidae</taxon>
        <taxon>Hypocreales</taxon>
        <taxon>Nectriaceae</taxon>
        <taxon>Fusarium</taxon>
        <taxon>Fusarium incarnatum-equiseti species complex</taxon>
    </lineage>
</organism>
<dbReference type="Proteomes" id="UP001152130">
    <property type="component" value="Unassembled WGS sequence"/>
</dbReference>
<feature type="region of interest" description="Disordered" evidence="1">
    <location>
        <begin position="51"/>
        <end position="88"/>
    </location>
</feature>